<accession>A0A3P7LJ99</accession>
<evidence type="ECO:0000313" key="2">
    <source>
        <dbReference type="Proteomes" id="UP000281553"/>
    </source>
</evidence>
<reference evidence="1 2" key="1">
    <citation type="submission" date="2018-11" db="EMBL/GenBank/DDBJ databases">
        <authorList>
            <consortium name="Pathogen Informatics"/>
        </authorList>
    </citation>
    <scope>NUCLEOTIDE SEQUENCE [LARGE SCALE GENOMIC DNA]</scope>
</reference>
<protein>
    <submittedName>
        <fullName evidence="1">Uncharacterized protein</fullName>
    </submittedName>
</protein>
<gene>
    <name evidence="1" type="ORF">DILT_LOCUS7728</name>
</gene>
<organism evidence="1 2">
    <name type="scientific">Dibothriocephalus latus</name>
    <name type="common">Fish tapeworm</name>
    <name type="synonym">Diphyllobothrium latum</name>
    <dbReference type="NCBI Taxonomy" id="60516"/>
    <lineage>
        <taxon>Eukaryota</taxon>
        <taxon>Metazoa</taxon>
        <taxon>Spiralia</taxon>
        <taxon>Lophotrochozoa</taxon>
        <taxon>Platyhelminthes</taxon>
        <taxon>Cestoda</taxon>
        <taxon>Eucestoda</taxon>
        <taxon>Diphyllobothriidea</taxon>
        <taxon>Diphyllobothriidae</taxon>
        <taxon>Dibothriocephalus</taxon>
    </lineage>
</organism>
<evidence type="ECO:0000313" key="1">
    <source>
        <dbReference type="EMBL" id="VDN11897.1"/>
    </source>
</evidence>
<dbReference type="OrthoDB" id="3183924at2759"/>
<dbReference type="AlphaFoldDB" id="A0A3P7LJ99"/>
<sequence length="191" mass="20753">MKVAKGLAPQKYLTEDGVRYSGEPDKSRVTEGETVTWAAGKVGLKKGSGVRVGGGIQRQLCDRLDSDEGAFHGREIPSAIKRYLGLLPTNLLNAEAFASVMAAEDLTRCLRTPAGLARPLGRLRAGFASSFCRSGCKQTDFREREWRLATLDFLMQAPPPRGFGTSSQQPDVPTGTGLMPHTLSLRLYGKR</sequence>
<name>A0A3P7LJ99_DIBLA</name>
<proteinExistence type="predicted"/>
<dbReference type="EMBL" id="UYRU01052507">
    <property type="protein sequence ID" value="VDN11897.1"/>
    <property type="molecule type" value="Genomic_DNA"/>
</dbReference>
<keyword evidence="2" id="KW-1185">Reference proteome</keyword>
<dbReference type="Proteomes" id="UP000281553">
    <property type="component" value="Unassembled WGS sequence"/>
</dbReference>